<protein>
    <recommendedName>
        <fullName evidence="1">DUF4340 domain-containing protein</fullName>
    </recommendedName>
</protein>
<organism evidence="2 3">
    <name type="scientific">Pseudodesulfovibrio sediminis</name>
    <dbReference type="NCBI Taxonomy" id="2810563"/>
    <lineage>
        <taxon>Bacteria</taxon>
        <taxon>Pseudomonadati</taxon>
        <taxon>Thermodesulfobacteriota</taxon>
        <taxon>Desulfovibrionia</taxon>
        <taxon>Desulfovibrionales</taxon>
        <taxon>Desulfovibrionaceae</taxon>
    </lineage>
</organism>
<gene>
    <name evidence="2" type="ORF">PSDVSF_06380</name>
</gene>
<feature type="domain" description="DUF4340" evidence="1">
    <location>
        <begin position="39"/>
        <end position="176"/>
    </location>
</feature>
<reference evidence="2" key="1">
    <citation type="journal article" date="2022" name="Arch. Microbiol.">
        <title>Pseudodesulfovibrio sediminis sp. nov., a mesophilic and neutrophilic sulfate-reducing bacterium isolated from sediment of a brackish lake.</title>
        <authorList>
            <person name="Takahashi A."/>
            <person name="Kojima H."/>
            <person name="Watanabe M."/>
            <person name="Fukui M."/>
        </authorList>
    </citation>
    <scope>NUCLEOTIDE SEQUENCE</scope>
    <source>
        <strain evidence="2">SF6</strain>
    </source>
</reference>
<dbReference type="InterPro" id="IPR025641">
    <property type="entry name" value="DUF4340"/>
</dbReference>
<evidence type="ECO:0000313" key="3">
    <source>
        <dbReference type="Proteomes" id="UP001053296"/>
    </source>
</evidence>
<proteinExistence type="predicted"/>
<accession>A0ABN6EQG8</accession>
<evidence type="ECO:0000313" key="2">
    <source>
        <dbReference type="EMBL" id="BCS87396.1"/>
    </source>
</evidence>
<evidence type="ECO:0000259" key="1">
    <source>
        <dbReference type="Pfam" id="PF14238"/>
    </source>
</evidence>
<dbReference type="EMBL" id="AP024485">
    <property type="protein sequence ID" value="BCS87396.1"/>
    <property type="molecule type" value="Genomic_DNA"/>
</dbReference>
<dbReference type="Pfam" id="PF14238">
    <property type="entry name" value="DUF4340"/>
    <property type="match status" value="1"/>
</dbReference>
<dbReference type="Proteomes" id="UP001053296">
    <property type="component" value="Chromosome"/>
</dbReference>
<keyword evidence="3" id="KW-1185">Reference proteome</keyword>
<sequence length="377" mass="42401">MASGLSWNVKTRGMRGKIDNYFSRLSVLTPLRVFGDYVSGKGAKYGLDEAEFKIILQFVDETKLPLTIRFARGVGGRVFGWNSENPTFVYEFDPAVLGQFAFSAPYFFDARVFNFVEKDVSQVQLVQSFGSSWLVRKQGEKYIFSLPGYLKGKDAAGSEIELYIHTLALLRASKMILAPVAVEKSISALTIKVLSRGRKEPDVVEFFTIEDDPSMYMGKSSWLPIPFLLDVESVSQLVRSAFDVQNRTVVDFDIGSVASFVVDHGEHRYIIVRKDEGWRVRGGEKNIPGIDMSLWRFTNLTFEALPLNNLSDTAVKVMRCQLLDSDGKLIQAMNFYVDPNLPTGQCWMKSGDGMYYPVSSRLLRDLQGMFPTGNGNK</sequence>
<name>A0ABN6EQG8_9BACT</name>